<evidence type="ECO:0000259" key="2">
    <source>
        <dbReference type="Pfam" id="PF13629"/>
    </source>
</evidence>
<feature type="chain" id="PRO_5015723554" evidence="1">
    <location>
        <begin position="30"/>
        <end position="162"/>
    </location>
</feature>
<dbReference type="RefSeq" id="WP_104829080.1">
    <property type="nucleotide sequence ID" value="NZ_PJCH01000005.1"/>
</dbReference>
<keyword evidence="1" id="KW-0732">Signal</keyword>
<accession>A0A2S7K5P5</accession>
<protein>
    <submittedName>
        <fullName evidence="3">Pilus assembly protein</fullName>
    </submittedName>
</protein>
<evidence type="ECO:0000256" key="1">
    <source>
        <dbReference type="SAM" id="SignalP"/>
    </source>
</evidence>
<dbReference type="OrthoDB" id="9815749at2"/>
<organism evidence="3 4">
    <name type="scientific">Hyphococcus luteus</name>
    <dbReference type="NCBI Taxonomy" id="2058213"/>
    <lineage>
        <taxon>Bacteria</taxon>
        <taxon>Pseudomonadati</taxon>
        <taxon>Pseudomonadota</taxon>
        <taxon>Alphaproteobacteria</taxon>
        <taxon>Parvularculales</taxon>
        <taxon>Parvularculaceae</taxon>
        <taxon>Hyphococcus</taxon>
    </lineage>
</organism>
<proteinExistence type="predicted"/>
<dbReference type="AlphaFoldDB" id="A0A2S7K5P5"/>
<dbReference type="Proteomes" id="UP000239504">
    <property type="component" value="Unassembled WGS sequence"/>
</dbReference>
<feature type="signal peptide" evidence="1">
    <location>
        <begin position="1"/>
        <end position="29"/>
    </location>
</feature>
<keyword evidence="4" id="KW-1185">Reference proteome</keyword>
<evidence type="ECO:0000313" key="3">
    <source>
        <dbReference type="EMBL" id="PQA87835.1"/>
    </source>
</evidence>
<gene>
    <name evidence="3" type="ORF">CW354_05640</name>
</gene>
<sequence>MKDDPMRRIFTAVVSFAAMAPVMSQTAAAEQLWLTMDQVRPFQLENPAQSIVVGNPAIADVTIQDNSNILLFGKAPGLTNIYIFDEDGEPAKNLVIRVRTPSSDMLTVHRGAARTTYNCTTNCEATVTVGDDPSAFNGVSGQVTAKYGQASSMGSNAGGGEN</sequence>
<reference evidence="3 4" key="1">
    <citation type="submission" date="2017-12" db="EMBL/GenBank/DDBJ databases">
        <authorList>
            <person name="Hurst M.R.H."/>
        </authorList>
    </citation>
    <scope>NUCLEOTIDE SEQUENCE [LARGE SCALE GENOMIC DNA]</scope>
    <source>
        <strain evidence="3 4">SY-3-19</strain>
    </source>
</reference>
<dbReference type="InterPro" id="IPR032789">
    <property type="entry name" value="T2SS-T3SS_pil_N"/>
</dbReference>
<dbReference type="Pfam" id="PF13629">
    <property type="entry name" value="T2SS-T3SS_pil_N"/>
    <property type="match status" value="1"/>
</dbReference>
<dbReference type="EMBL" id="PJCH01000005">
    <property type="protein sequence ID" value="PQA87835.1"/>
    <property type="molecule type" value="Genomic_DNA"/>
</dbReference>
<feature type="domain" description="Pilus formation protein N-terminal" evidence="2">
    <location>
        <begin position="29"/>
        <end position="98"/>
    </location>
</feature>
<name>A0A2S7K5P5_9PROT</name>
<comment type="caution">
    <text evidence="3">The sequence shown here is derived from an EMBL/GenBank/DDBJ whole genome shotgun (WGS) entry which is preliminary data.</text>
</comment>
<evidence type="ECO:0000313" key="4">
    <source>
        <dbReference type="Proteomes" id="UP000239504"/>
    </source>
</evidence>